<dbReference type="EMBL" id="FRAA01000001">
    <property type="protein sequence ID" value="SHJ67834.1"/>
    <property type="molecule type" value="Genomic_DNA"/>
</dbReference>
<organism evidence="1 2">
    <name type="scientific">Reichenbachiella agariperforans</name>
    <dbReference type="NCBI Taxonomy" id="156994"/>
    <lineage>
        <taxon>Bacteria</taxon>
        <taxon>Pseudomonadati</taxon>
        <taxon>Bacteroidota</taxon>
        <taxon>Cytophagia</taxon>
        <taxon>Cytophagales</taxon>
        <taxon>Reichenbachiellaceae</taxon>
        <taxon>Reichenbachiella</taxon>
    </lineage>
</organism>
<reference evidence="2" key="1">
    <citation type="submission" date="2016-11" db="EMBL/GenBank/DDBJ databases">
        <authorList>
            <person name="Varghese N."/>
            <person name="Submissions S."/>
        </authorList>
    </citation>
    <scope>NUCLEOTIDE SEQUENCE [LARGE SCALE GENOMIC DNA]</scope>
    <source>
        <strain evidence="2">DSM 26134</strain>
    </source>
</reference>
<evidence type="ECO:0000313" key="2">
    <source>
        <dbReference type="Proteomes" id="UP000184474"/>
    </source>
</evidence>
<dbReference type="STRING" id="156994.SAMN04488028_101876"/>
<gene>
    <name evidence="1" type="ORF">SAMN04488028_101876</name>
</gene>
<accession>A0A1M6L9J6</accession>
<protein>
    <submittedName>
        <fullName evidence="1">Uncharacterized protein</fullName>
    </submittedName>
</protein>
<evidence type="ECO:0000313" key="1">
    <source>
        <dbReference type="EMBL" id="SHJ67834.1"/>
    </source>
</evidence>
<sequence>MHVRTEHLARFGGTNTCICRGHDRSTHSKISLPHRKIGGMQLSSRKDEKEYDSAKWMKDLILKGCRENLRILIFRTSVLYSASQVSTAHR</sequence>
<keyword evidence="2" id="KW-1185">Reference proteome</keyword>
<name>A0A1M6L9J6_REIAG</name>
<dbReference type="AlphaFoldDB" id="A0A1M6L9J6"/>
<proteinExistence type="predicted"/>
<dbReference type="Proteomes" id="UP000184474">
    <property type="component" value="Unassembled WGS sequence"/>
</dbReference>